<dbReference type="AlphaFoldDB" id="A0A2H9T5U1"/>
<sequence>MVKECDKKDNKFRVTSTRCFSEEMMTLHGSLSLLDKVPAKEKTLQMMFDYFLKGSELYGTFSEKLFLIFKDSPPEKLMFSISCDDKDTNKVAGFFIWQELSGDIKLVCKIVEGSPMPEDDPAVNTALVTEGTIRLTLSSMIMHEPRGIIMWQYLLKMLMESQSLLFLTDDKKKIRSHLFLVKSSAGASFVWKADVKHT</sequence>
<comment type="caution">
    <text evidence="1">The sequence shown here is derived from an EMBL/GenBank/DDBJ whole genome shotgun (WGS) entry which is preliminary data.</text>
</comment>
<organism evidence="1">
    <name type="scientific">invertebrate metagenome</name>
    <dbReference type="NCBI Taxonomy" id="1711999"/>
    <lineage>
        <taxon>unclassified sequences</taxon>
        <taxon>metagenomes</taxon>
        <taxon>organismal metagenomes</taxon>
    </lineage>
</organism>
<proteinExistence type="predicted"/>
<dbReference type="EMBL" id="NSIT01000156">
    <property type="protein sequence ID" value="PJE78587.1"/>
    <property type="molecule type" value="Genomic_DNA"/>
</dbReference>
<gene>
    <name evidence="1" type="ORF">CI610_02481</name>
</gene>
<reference evidence="1" key="1">
    <citation type="journal article" date="2017" name="Appl. Environ. Microbiol.">
        <title>Molecular characterization of an Endozoicomonas-like organism causing infection in king scallop Pecten maximus L.</title>
        <authorList>
            <person name="Cano I."/>
            <person name="van Aerle R."/>
            <person name="Ross S."/>
            <person name="Verner-Jeffreys D.W."/>
            <person name="Paley R.K."/>
            <person name="Rimmer G."/>
            <person name="Ryder D."/>
            <person name="Hooper P."/>
            <person name="Stone D."/>
            <person name="Feist S.W."/>
        </authorList>
    </citation>
    <scope>NUCLEOTIDE SEQUENCE</scope>
</reference>
<evidence type="ECO:0000313" key="1">
    <source>
        <dbReference type="EMBL" id="PJE78587.1"/>
    </source>
</evidence>
<accession>A0A2H9T5U1</accession>
<protein>
    <submittedName>
        <fullName evidence="1">Uncharacterized protein</fullName>
    </submittedName>
</protein>
<name>A0A2H9T5U1_9ZZZZ</name>